<keyword evidence="2" id="KW-0812">Transmembrane</keyword>
<sequence length="238" mass="25059">MESPSQLDIQLLNKPVLASSINKTKPTSVKLLFLELSKSNEAARNTLAADISNSSKQDSNSEAKTTSSNMPSKTVGYEGATEKSLNIESTKTNQVNPSLVDEEDDHDFSTTTTTTTGLQKTSKSELAPVALSTDAYAQSELPIFDPDTLSTTNGIAQMTSAIPVPLRKYGTTLSSASRPPQSSSSSPSSPSSPLSPSSLSLTLPQNTVSLYEGSASSLTSIGTFLIITITTIVLCFVL</sequence>
<keyword evidence="2" id="KW-0472">Membrane</keyword>
<dbReference type="Proteomes" id="UP000001996">
    <property type="component" value="Unassembled WGS sequence"/>
</dbReference>
<dbReference type="EMBL" id="CH981529">
    <property type="protein sequence ID" value="EDK46091.1"/>
    <property type="molecule type" value="Genomic_DNA"/>
</dbReference>
<evidence type="ECO:0000256" key="2">
    <source>
        <dbReference type="SAM" id="Phobius"/>
    </source>
</evidence>
<name>A5E3T3_LODEL</name>
<organism evidence="3 4">
    <name type="scientific">Lodderomyces elongisporus (strain ATCC 11503 / CBS 2605 / JCM 1781 / NBRC 1676 / NRRL YB-4239)</name>
    <name type="common">Yeast</name>
    <name type="synonym">Saccharomyces elongisporus</name>
    <dbReference type="NCBI Taxonomy" id="379508"/>
    <lineage>
        <taxon>Eukaryota</taxon>
        <taxon>Fungi</taxon>
        <taxon>Dikarya</taxon>
        <taxon>Ascomycota</taxon>
        <taxon>Saccharomycotina</taxon>
        <taxon>Pichiomycetes</taxon>
        <taxon>Debaryomycetaceae</taxon>
        <taxon>Candida/Lodderomyces clade</taxon>
        <taxon>Lodderomyces</taxon>
    </lineage>
</organism>
<proteinExistence type="predicted"/>
<gene>
    <name evidence="3" type="ORF">LELG_04271</name>
</gene>
<dbReference type="AlphaFoldDB" id="A5E3T3"/>
<feature type="compositionally biased region" description="Low complexity" evidence="1">
    <location>
        <begin position="173"/>
        <end position="199"/>
    </location>
</feature>
<accession>A5E3T3</accession>
<dbReference type="VEuPathDB" id="FungiDB:LELG_04271"/>
<evidence type="ECO:0000313" key="3">
    <source>
        <dbReference type="EMBL" id="EDK46091.1"/>
    </source>
</evidence>
<dbReference type="InParanoid" id="A5E3T3"/>
<feature type="region of interest" description="Disordered" evidence="1">
    <location>
        <begin position="171"/>
        <end position="199"/>
    </location>
</feature>
<evidence type="ECO:0000313" key="4">
    <source>
        <dbReference type="Proteomes" id="UP000001996"/>
    </source>
</evidence>
<feature type="compositionally biased region" description="Polar residues" evidence="1">
    <location>
        <begin position="51"/>
        <end position="72"/>
    </location>
</feature>
<dbReference type="HOGENOM" id="CLU_1166015_0_0_1"/>
<keyword evidence="2" id="KW-1133">Transmembrane helix</keyword>
<evidence type="ECO:0000256" key="1">
    <source>
        <dbReference type="SAM" id="MobiDB-lite"/>
    </source>
</evidence>
<feature type="region of interest" description="Disordered" evidence="1">
    <location>
        <begin position="47"/>
        <end position="123"/>
    </location>
</feature>
<feature type="transmembrane region" description="Helical" evidence="2">
    <location>
        <begin position="218"/>
        <end position="237"/>
    </location>
</feature>
<keyword evidence="4" id="KW-1185">Reference proteome</keyword>
<protein>
    <submittedName>
        <fullName evidence="3">Uncharacterized protein</fullName>
    </submittedName>
</protein>
<feature type="compositionally biased region" description="Polar residues" evidence="1">
    <location>
        <begin position="83"/>
        <end position="97"/>
    </location>
</feature>
<reference evidence="3 4" key="1">
    <citation type="journal article" date="2009" name="Nature">
        <title>Evolution of pathogenicity and sexual reproduction in eight Candida genomes.</title>
        <authorList>
            <person name="Butler G."/>
            <person name="Rasmussen M.D."/>
            <person name="Lin M.F."/>
            <person name="Santos M.A."/>
            <person name="Sakthikumar S."/>
            <person name="Munro C.A."/>
            <person name="Rheinbay E."/>
            <person name="Grabherr M."/>
            <person name="Forche A."/>
            <person name="Reedy J.L."/>
            <person name="Agrafioti I."/>
            <person name="Arnaud M.B."/>
            <person name="Bates S."/>
            <person name="Brown A.J."/>
            <person name="Brunke S."/>
            <person name="Costanzo M.C."/>
            <person name="Fitzpatrick D.A."/>
            <person name="de Groot P.W."/>
            <person name="Harris D."/>
            <person name="Hoyer L.L."/>
            <person name="Hube B."/>
            <person name="Klis F.M."/>
            <person name="Kodira C."/>
            <person name="Lennard N."/>
            <person name="Logue M.E."/>
            <person name="Martin R."/>
            <person name="Neiman A.M."/>
            <person name="Nikolaou E."/>
            <person name="Quail M.A."/>
            <person name="Quinn J."/>
            <person name="Santos M.C."/>
            <person name="Schmitzberger F.F."/>
            <person name="Sherlock G."/>
            <person name="Shah P."/>
            <person name="Silverstein K.A."/>
            <person name="Skrzypek M.S."/>
            <person name="Soll D."/>
            <person name="Staggs R."/>
            <person name="Stansfield I."/>
            <person name="Stumpf M.P."/>
            <person name="Sudbery P.E."/>
            <person name="Srikantha T."/>
            <person name="Zeng Q."/>
            <person name="Berman J."/>
            <person name="Berriman M."/>
            <person name="Heitman J."/>
            <person name="Gow N.A."/>
            <person name="Lorenz M.C."/>
            <person name="Birren B.W."/>
            <person name="Kellis M."/>
            <person name="Cuomo C.A."/>
        </authorList>
    </citation>
    <scope>NUCLEOTIDE SEQUENCE [LARGE SCALE GENOMIC DNA]</scope>
    <source>
        <strain evidence="4">ATCC 11503 / BCRC 21390 / CBS 2605 / JCM 1781 / NBRC 1676 / NRRL YB-4239</strain>
    </source>
</reference>